<dbReference type="AlphaFoldDB" id="A2RXZ2"/>
<accession>A2RXZ2</accession>
<dbReference type="EMBL" id="CP000545">
    <property type="protein sequence ID" value="ABM99796.1"/>
    <property type="molecule type" value="Genomic_DNA"/>
</dbReference>
<gene>
    <name evidence="1" type="ordered locus">BMA10229_0746</name>
</gene>
<evidence type="ECO:0000313" key="2">
    <source>
        <dbReference type="Proteomes" id="UP000002283"/>
    </source>
</evidence>
<reference evidence="1 2" key="1">
    <citation type="submission" date="2007-01" db="EMBL/GenBank/DDBJ databases">
        <authorList>
            <person name="DeShazer D."/>
            <person name="Woods D.E."/>
            <person name="Nierman W.C."/>
        </authorList>
    </citation>
    <scope>NUCLEOTIDE SEQUENCE [LARGE SCALE GENOMIC DNA]</scope>
    <source>
        <strain evidence="1 2">NCTC 10229</strain>
    </source>
</reference>
<dbReference type="HOGENOM" id="CLU_2328368_0_0_4"/>
<protein>
    <submittedName>
        <fullName evidence="1">Uncharacterized protein</fullName>
    </submittedName>
</protein>
<organism evidence="1 2">
    <name type="scientific">Burkholderia mallei (strain NCTC 10229)</name>
    <dbReference type="NCBI Taxonomy" id="412022"/>
    <lineage>
        <taxon>Bacteria</taxon>
        <taxon>Pseudomonadati</taxon>
        <taxon>Pseudomonadota</taxon>
        <taxon>Betaproteobacteria</taxon>
        <taxon>Burkholderiales</taxon>
        <taxon>Burkholderiaceae</taxon>
        <taxon>Burkholderia</taxon>
        <taxon>pseudomallei group</taxon>
    </lineage>
</organism>
<dbReference type="KEGG" id="bml:BMA10229_0746"/>
<evidence type="ECO:0000313" key="1">
    <source>
        <dbReference type="EMBL" id="ABM99796.1"/>
    </source>
</evidence>
<name>A2RXZ2_BURM9</name>
<dbReference type="Proteomes" id="UP000002283">
    <property type="component" value="Chromosome II"/>
</dbReference>
<proteinExistence type="predicted"/>
<sequence>MRRDRRSAKGAAAAGDAIRKRIVAPHRFSQRKDEAIRFRCVIDRAIDAIRVHASLPSSRRGPVGSGTPHVCRHALNMRRTCDEHATLSASCARNVFPF</sequence>